<keyword evidence="3" id="KW-0732">Signal</keyword>
<evidence type="ECO:0000313" key="4">
    <source>
        <dbReference type="EMBL" id="QHQ59974.1"/>
    </source>
</evidence>
<keyword evidence="5" id="KW-1185">Reference proteome</keyword>
<keyword evidence="2" id="KW-1133">Transmembrane helix</keyword>
<dbReference type="Proteomes" id="UP000464314">
    <property type="component" value="Chromosome"/>
</dbReference>
<feature type="compositionally biased region" description="Low complexity" evidence="1">
    <location>
        <begin position="111"/>
        <end position="137"/>
    </location>
</feature>
<evidence type="ECO:0000256" key="1">
    <source>
        <dbReference type="SAM" id="MobiDB-lite"/>
    </source>
</evidence>
<feature type="chain" id="PRO_5027014947" evidence="3">
    <location>
        <begin position="25"/>
        <end position="263"/>
    </location>
</feature>
<feature type="transmembrane region" description="Helical" evidence="2">
    <location>
        <begin position="230"/>
        <end position="251"/>
    </location>
</feature>
<dbReference type="RefSeq" id="WP_161836810.1">
    <property type="nucleotide sequence ID" value="NZ_CP048000.1"/>
</dbReference>
<evidence type="ECO:0000256" key="3">
    <source>
        <dbReference type="SAM" id="SignalP"/>
    </source>
</evidence>
<sequence length="263" mass="28852">MRKIIYSGCFFILLLFLSSQVCYGASGINSNEQEIINRVRAGFMVDGKYYTVDSKYINQGINYLNQDGVNITDEQKSMIFAKMAELAPQGVARGYLNLSEKEQEKAENSDEAAGGNKNEGGNNKGKAANSKSESNNSETDRKDLVIQSTSKALNSIGNSKSEIAQNTLNYTIMSLEELINSAKEISSRMGVSVSYDLSQNEVKVIDQKGKAVMSAETVIKNTGFRFNGTLVVGAVLISLIITCIVTAKYYGLFTLREEEDRCS</sequence>
<accession>A0A6P1TFQ4</accession>
<evidence type="ECO:0000256" key="2">
    <source>
        <dbReference type="SAM" id="Phobius"/>
    </source>
</evidence>
<protein>
    <submittedName>
        <fullName evidence="4">Uncharacterized protein</fullName>
    </submittedName>
</protein>
<keyword evidence="2" id="KW-0812">Transmembrane</keyword>
<evidence type="ECO:0000313" key="5">
    <source>
        <dbReference type="Proteomes" id="UP000464314"/>
    </source>
</evidence>
<name>A0A6P1TFQ4_9FIRM</name>
<dbReference type="EMBL" id="CP048000">
    <property type="protein sequence ID" value="QHQ59974.1"/>
    <property type="molecule type" value="Genomic_DNA"/>
</dbReference>
<proteinExistence type="predicted"/>
<keyword evidence="2" id="KW-0472">Membrane</keyword>
<feature type="region of interest" description="Disordered" evidence="1">
    <location>
        <begin position="100"/>
        <end position="143"/>
    </location>
</feature>
<gene>
    <name evidence="4" type="ORF">Ana3638_03580</name>
</gene>
<reference evidence="4 5" key="1">
    <citation type="submission" date="2020-01" db="EMBL/GenBank/DDBJ databases">
        <title>Genome analysis of Anaerocolumna sp. CBA3638.</title>
        <authorList>
            <person name="Kim J."/>
            <person name="Roh S.W."/>
        </authorList>
    </citation>
    <scope>NUCLEOTIDE SEQUENCE [LARGE SCALE GENOMIC DNA]</scope>
    <source>
        <strain evidence="4 5">CBA3638</strain>
    </source>
</reference>
<dbReference type="KEGG" id="anr:Ana3638_03580"/>
<feature type="signal peptide" evidence="3">
    <location>
        <begin position="1"/>
        <end position="24"/>
    </location>
</feature>
<dbReference type="AlphaFoldDB" id="A0A6P1TFQ4"/>
<organism evidence="4 5">
    <name type="scientific">Anaerocolumna sedimenticola</name>
    <dbReference type="NCBI Taxonomy" id="2696063"/>
    <lineage>
        <taxon>Bacteria</taxon>
        <taxon>Bacillati</taxon>
        <taxon>Bacillota</taxon>
        <taxon>Clostridia</taxon>
        <taxon>Lachnospirales</taxon>
        <taxon>Lachnospiraceae</taxon>
        <taxon>Anaerocolumna</taxon>
    </lineage>
</organism>